<gene>
    <name evidence="1" type="ORF">LCGC14_1047100</name>
</gene>
<evidence type="ECO:0008006" key="2">
    <source>
        <dbReference type="Google" id="ProtNLM"/>
    </source>
</evidence>
<dbReference type="SUPFAM" id="SSF52540">
    <property type="entry name" value="P-loop containing nucleoside triphosphate hydrolases"/>
    <property type="match status" value="1"/>
</dbReference>
<name>A0A0F9NBT5_9ZZZZ</name>
<accession>A0A0F9NBT5</accession>
<dbReference type="EMBL" id="LAZR01004353">
    <property type="protein sequence ID" value="KKN09392.1"/>
    <property type="molecule type" value="Genomic_DNA"/>
</dbReference>
<organism evidence="1">
    <name type="scientific">marine sediment metagenome</name>
    <dbReference type="NCBI Taxonomy" id="412755"/>
    <lineage>
        <taxon>unclassified sequences</taxon>
        <taxon>metagenomes</taxon>
        <taxon>ecological metagenomes</taxon>
    </lineage>
</organism>
<evidence type="ECO:0000313" key="1">
    <source>
        <dbReference type="EMBL" id="KKN09392.1"/>
    </source>
</evidence>
<dbReference type="InterPro" id="IPR027417">
    <property type="entry name" value="P-loop_NTPase"/>
</dbReference>
<sequence length="307" mass="34335">MADRDPAPLLESIEEAIHLLEGYSPDSRALAQSDPLPSLLEQCEALCARAAQDSPVRSLHHFACTGGTLIARCIAALPNTQTLSEINPLSRLHLRWPRKPFFPTDILADLHMSARPVSHELIIEVFCAGLLRLRDGLAQQGQHLVIRDHAHSQFCTDPDQITRPTLRQMLLPHMTVLSVVTLRHPLDSFLSLDAQNWTHFSPFTIEEYCTRYIAFLEAYEGVPQIRYEDFVADPVAGLDRICTLLDLPRDPCALDMIEAISLSGDSGRSNSDINQRPRRPVPGHIAEQIKTSAAYDRLCMICDYDPA</sequence>
<dbReference type="Pfam" id="PF13469">
    <property type="entry name" value="Sulfotransfer_3"/>
    <property type="match status" value="1"/>
</dbReference>
<dbReference type="Gene3D" id="3.40.50.300">
    <property type="entry name" value="P-loop containing nucleotide triphosphate hydrolases"/>
    <property type="match status" value="1"/>
</dbReference>
<protein>
    <recommendedName>
        <fullName evidence="2">Sulfotransferase domain-containing protein</fullName>
    </recommendedName>
</protein>
<proteinExistence type="predicted"/>
<comment type="caution">
    <text evidence="1">The sequence shown here is derived from an EMBL/GenBank/DDBJ whole genome shotgun (WGS) entry which is preliminary data.</text>
</comment>
<dbReference type="AlphaFoldDB" id="A0A0F9NBT5"/>
<reference evidence="1" key="1">
    <citation type="journal article" date="2015" name="Nature">
        <title>Complex archaea that bridge the gap between prokaryotes and eukaryotes.</title>
        <authorList>
            <person name="Spang A."/>
            <person name="Saw J.H."/>
            <person name="Jorgensen S.L."/>
            <person name="Zaremba-Niedzwiedzka K."/>
            <person name="Martijn J."/>
            <person name="Lind A.E."/>
            <person name="van Eijk R."/>
            <person name="Schleper C."/>
            <person name="Guy L."/>
            <person name="Ettema T.J."/>
        </authorList>
    </citation>
    <scope>NUCLEOTIDE SEQUENCE</scope>
</reference>